<reference evidence="1" key="1">
    <citation type="submission" date="2019-05" db="EMBL/GenBank/DDBJ databases">
        <authorList>
            <person name="Piombo E."/>
        </authorList>
    </citation>
    <scope>NUCLEOTIDE SEQUENCE</scope>
    <source>
        <strain evidence="1">C2S</strain>
    </source>
</reference>
<dbReference type="Proteomes" id="UP000760494">
    <property type="component" value="Unassembled WGS sequence"/>
</dbReference>
<evidence type="ECO:0000313" key="1">
    <source>
        <dbReference type="EMBL" id="VTT71736.1"/>
    </source>
</evidence>
<sequence>MPGRFVASTRTRERLSVRDGWLSIHVRTYNSCIKTDEMQISQPNDEGDDCTTATEYDPQGSLDMRLCIQDGNKSGLERLVCE</sequence>
<proteinExistence type="predicted"/>
<protein>
    <submittedName>
        <fullName evidence="1">Uncharacterized protein</fullName>
    </submittedName>
</protein>
<comment type="caution">
    <text evidence="1">The sequence shown here is derived from an EMBL/GenBank/DDBJ whole genome shotgun (WGS) entry which is preliminary data.</text>
</comment>
<dbReference type="EMBL" id="CABFJX010000334">
    <property type="protein sequence ID" value="VTT71736.1"/>
    <property type="molecule type" value="Genomic_DNA"/>
</dbReference>
<gene>
    <name evidence="1" type="ORF">C2S_1429</name>
</gene>
<dbReference type="AlphaFoldDB" id="A0A5Q3DDD8"/>
<organism evidence="1 2">
    <name type="scientific">Fusarium fujikuroi</name>
    <name type="common">Bakanae and foot rot disease fungus</name>
    <name type="synonym">Gibberella fujikuroi</name>
    <dbReference type="NCBI Taxonomy" id="5127"/>
    <lineage>
        <taxon>Eukaryota</taxon>
        <taxon>Fungi</taxon>
        <taxon>Dikarya</taxon>
        <taxon>Ascomycota</taxon>
        <taxon>Pezizomycotina</taxon>
        <taxon>Sordariomycetes</taxon>
        <taxon>Hypocreomycetidae</taxon>
        <taxon>Hypocreales</taxon>
        <taxon>Nectriaceae</taxon>
        <taxon>Fusarium</taxon>
        <taxon>Fusarium fujikuroi species complex</taxon>
    </lineage>
</organism>
<name>A0A5Q3DDD8_FUSFU</name>
<evidence type="ECO:0000313" key="2">
    <source>
        <dbReference type="Proteomes" id="UP000760494"/>
    </source>
</evidence>
<accession>A0A5Q3DDD8</accession>